<sequence length="30" mass="3523">MMGCRGIKSGWYVFGFPWVQYARKYCSVVC</sequence>
<reference evidence="1" key="2">
    <citation type="journal article" date="2015" name="Data Brief">
        <title>Shoot transcriptome of the giant reed, Arundo donax.</title>
        <authorList>
            <person name="Barrero R.A."/>
            <person name="Guerrero F.D."/>
            <person name="Moolhuijzen P."/>
            <person name="Goolsby J.A."/>
            <person name="Tidwell J."/>
            <person name="Bellgard S.E."/>
            <person name="Bellgard M.I."/>
        </authorList>
    </citation>
    <scope>NUCLEOTIDE SEQUENCE</scope>
    <source>
        <tissue evidence="1">Shoot tissue taken approximately 20 cm above the soil surface</tissue>
    </source>
</reference>
<organism evidence="1">
    <name type="scientific">Arundo donax</name>
    <name type="common">Giant reed</name>
    <name type="synonym">Donax arundinaceus</name>
    <dbReference type="NCBI Taxonomy" id="35708"/>
    <lineage>
        <taxon>Eukaryota</taxon>
        <taxon>Viridiplantae</taxon>
        <taxon>Streptophyta</taxon>
        <taxon>Embryophyta</taxon>
        <taxon>Tracheophyta</taxon>
        <taxon>Spermatophyta</taxon>
        <taxon>Magnoliopsida</taxon>
        <taxon>Liliopsida</taxon>
        <taxon>Poales</taxon>
        <taxon>Poaceae</taxon>
        <taxon>PACMAD clade</taxon>
        <taxon>Arundinoideae</taxon>
        <taxon>Arundineae</taxon>
        <taxon>Arundo</taxon>
    </lineage>
</organism>
<dbReference type="EMBL" id="GBRH01199254">
    <property type="protein sequence ID" value="JAD98641.1"/>
    <property type="molecule type" value="Transcribed_RNA"/>
</dbReference>
<protein>
    <submittedName>
        <fullName evidence="1">Uncharacterized protein</fullName>
    </submittedName>
</protein>
<proteinExistence type="predicted"/>
<name>A0A0A9EF17_ARUDO</name>
<accession>A0A0A9EF17</accession>
<dbReference type="AlphaFoldDB" id="A0A0A9EF17"/>
<reference evidence="1" key="1">
    <citation type="submission" date="2014-09" db="EMBL/GenBank/DDBJ databases">
        <authorList>
            <person name="Magalhaes I.L.F."/>
            <person name="Oliveira U."/>
            <person name="Santos F.R."/>
            <person name="Vidigal T.H.D.A."/>
            <person name="Brescovit A.D."/>
            <person name="Santos A.J."/>
        </authorList>
    </citation>
    <scope>NUCLEOTIDE SEQUENCE</scope>
    <source>
        <tissue evidence="1">Shoot tissue taken approximately 20 cm above the soil surface</tissue>
    </source>
</reference>
<evidence type="ECO:0000313" key="1">
    <source>
        <dbReference type="EMBL" id="JAD98641.1"/>
    </source>
</evidence>